<evidence type="ECO:0000313" key="2">
    <source>
        <dbReference type="Proteomes" id="UP000192582"/>
    </source>
</evidence>
<keyword evidence="2" id="KW-1185">Reference proteome</keyword>
<accession>A0A1W1VLA2</accession>
<reference evidence="1 2" key="1">
    <citation type="submission" date="2017-04" db="EMBL/GenBank/DDBJ databases">
        <authorList>
            <person name="Afonso C.L."/>
            <person name="Miller P.J."/>
            <person name="Scott M.A."/>
            <person name="Spackman E."/>
            <person name="Goraichik I."/>
            <person name="Dimitrov K.M."/>
            <person name="Suarez D.L."/>
            <person name="Swayne D.E."/>
        </authorList>
    </citation>
    <scope>NUCLEOTIDE SEQUENCE [LARGE SCALE GENOMIC DNA]</scope>
    <source>
        <strain evidence="1 2">KR-140</strain>
    </source>
</reference>
<organism evidence="1 2">
    <name type="scientific">Deinococcus hopiensis KR-140</name>
    <dbReference type="NCBI Taxonomy" id="695939"/>
    <lineage>
        <taxon>Bacteria</taxon>
        <taxon>Thermotogati</taxon>
        <taxon>Deinococcota</taxon>
        <taxon>Deinococci</taxon>
        <taxon>Deinococcales</taxon>
        <taxon>Deinococcaceae</taxon>
        <taxon>Deinococcus</taxon>
    </lineage>
</organism>
<name>A0A1W1VLA2_9DEIO</name>
<sequence length="234" mass="25481">MQTTVNFLPTPESPSFHDIIADVLFNPDGTLILTFKAMLQGMGYLLEETDPAAADSSGMLLNIAHEPDPVERARLEIAALYAGSGQPLQVLQLFTMSLWQPCGVHFQLIRDYLLAGCYGRAQAAPARQRLYDGLLAINVGAHLGLLPVGDVCPAPVELDVLRRAILWAAVRNVLGPVRSQAAPLNPLYDSPALHTAMWPWLQSSRTPHAEADFLTAARTVDPNVQRLDDVINAL</sequence>
<gene>
    <name evidence="1" type="ORF">SAMN00790413_02274</name>
</gene>
<dbReference type="OrthoDB" id="9813814at2"/>
<dbReference type="AlphaFoldDB" id="A0A1W1VLA2"/>
<dbReference type="RefSeq" id="WP_084049570.1">
    <property type="nucleotide sequence ID" value="NZ_FWWU01000009.1"/>
</dbReference>
<evidence type="ECO:0000313" key="1">
    <source>
        <dbReference type="EMBL" id="SMB94169.1"/>
    </source>
</evidence>
<dbReference type="Proteomes" id="UP000192582">
    <property type="component" value="Unassembled WGS sequence"/>
</dbReference>
<dbReference type="STRING" id="695939.SAMN00790413_02274"/>
<dbReference type="EMBL" id="FWWU01000009">
    <property type="protein sequence ID" value="SMB94169.1"/>
    <property type="molecule type" value="Genomic_DNA"/>
</dbReference>
<protein>
    <submittedName>
        <fullName evidence="1">Uncharacterized protein</fullName>
    </submittedName>
</protein>
<proteinExistence type="predicted"/>